<name>A0AA97KE43_EUBMA</name>
<keyword evidence="9" id="KW-1185">Reference proteome</keyword>
<organism evidence="9 10">
    <name type="scientific">Eublepharis macularius</name>
    <name type="common">Leopard gecko</name>
    <name type="synonym">Cyrtodactylus macularius</name>
    <dbReference type="NCBI Taxonomy" id="481883"/>
    <lineage>
        <taxon>Eukaryota</taxon>
        <taxon>Metazoa</taxon>
        <taxon>Chordata</taxon>
        <taxon>Craniata</taxon>
        <taxon>Vertebrata</taxon>
        <taxon>Euteleostomi</taxon>
        <taxon>Lepidosauria</taxon>
        <taxon>Squamata</taxon>
        <taxon>Bifurcata</taxon>
        <taxon>Gekkota</taxon>
        <taxon>Eublepharidae</taxon>
        <taxon>Eublepharinae</taxon>
        <taxon>Eublepharis</taxon>
    </lineage>
</organism>
<evidence type="ECO:0000256" key="1">
    <source>
        <dbReference type="ARBA" id="ARBA00004141"/>
    </source>
</evidence>
<dbReference type="GeneID" id="129344108"/>
<dbReference type="PANTHER" id="PTHR34609:SF17">
    <property type="entry name" value="GEO08273P1-RELATED"/>
    <property type="match status" value="1"/>
</dbReference>
<keyword evidence="3 7" id="KW-1133">Transmembrane helix</keyword>
<dbReference type="CTD" id="91862"/>
<evidence type="ECO:0000259" key="8">
    <source>
        <dbReference type="PROSITE" id="PS51225"/>
    </source>
</evidence>
<gene>
    <name evidence="10" type="primary">MARVELD3</name>
</gene>
<keyword evidence="4 5" id="KW-0472">Membrane</keyword>
<feature type="transmembrane region" description="Helical" evidence="7">
    <location>
        <begin position="118"/>
        <end position="141"/>
    </location>
</feature>
<comment type="subcellular location">
    <subcellularLocation>
        <location evidence="1">Membrane</location>
        <topology evidence="1">Multi-pass membrane protein</topology>
    </subcellularLocation>
</comment>
<dbReference type="KEGG" id="emc:129344108"/>
<dbReference type="PROSITE" id="PS51225">
    <property type="entry name" value="MARVEL"/>
    <property type="match status" value="1"/>
</dbReference>
<evidence type="ECO:0000313" key="10">
    <source>
        <dbReference type="RefSeq" id="XP_054856585.1"/>
    </source>
</evidence>
<dbReference type="Proteomes" id="UP001190640">
    <property type="component" value="Chromosome 16"/>
</dbReference>
<accession>A0AA97KE43</accession>
<evidence type="ECO:0000256" key="3">
    <source>
        <dbReference type="ARBA" id="ARBA00022989"/>
    </source>
</evidence>
<protein>
    <submittedName>
        <fullName evidence="10">MARVEL domain-containing protein 3 isoform X1</fullName>
    </submittedName>
</protein>
<sequence>MAEGGQARSWAREAGSRAAPSDAPPAPRAGLLDGPRCRYLCSARGCCRLLQGLLCVLLVACSSVSYGSPGGYTGLFSLGSQHYYHYGGAYSGLSGADGETAQRLDAQFHRLQRPPAQAAMAVGGALLALACLALAAGLLRLPWRCPAWLLAEACLDAVAALGLLPGLYFYYDRLGSAYASPVCQERERLYRSKGYAGFSCSVHGAEVAAGVFAGAAAIAYSLSAALAVRAFRTLRRLPAKPAGLAQL</sequence>
<dbReference type="RefSeq" id="XP_054856585.1">
    <property type="nucleotide sequence ID" value="XM_055000610.1"/>
</dbReference>
<feature type="domain" description="MARVEL" evidence="8">
    <location>
        <begin position="39"/>
        <end position="232"/>
    </location>
</feature>
<feature type="region of interest" description="Disordered" evidence="6">
    <location>
        <begin position="1"/>
        <end position="27"/>
    </location>
</feature>
<dbReference type="AlphaFoldDB" id="A0AA97KE43"/>
<keyword evidence="2 5" id="KW-0812">Transmembrane</keyword>
<evidence type="ECO:0000256" key="4">
    <source>
        <dbReference type="ARBA" id="ARBA00023136"/>
    </source>
</evidence>
<proteinExistence type="predicted"/>
<feature type="transmembrane region" description="Helical" evidence="7">
    <location>
        <begin position="46"/>
        <end position="66"/>
    </location>
</feature>
<feature type="transmembrane region" description="Helical" evidence="7">
    <location>
        <begin position="207"/>
        <end position="228"/>
    </location>
</feature>
<evidence type="ECO:0000256" key="2">
    <source>
        <dbReference type="ARBA" id="ARBA00022692"/>
    </source>
</evidence>
<dbReference type="PANTHER" id="PTHR34609">
    <property type="entry name" value="GEO08273P1-RELATED"/>
    <property type="match status" value="1"/>
</dbReference>
<reference evidence="10" key="1">
    <citation type="submission" date="2025-08" db="UniProtKB">
        <authorList>
            <consortium name="RefSeq"/>
        </authorList>
    </citation>
    <scope>IDENTIFICATION</scope>
    <source>
        <tissue evidence="10">Blood</tissue>
    </source>
</reference>
<evidence type="ECO:0000313" key="9">
    <source>
        <dbReference type="Proteomes" id="UP001190640"/>
    </source>
</evidence>
<evidence type="ECO:0000256" key="7">
    <source>
        <dbReference type="SAM" id="Phobius"/>
    </source>
</evidence>
<dbReference type="InterPro" id="IPR008253">
    <property type="entry name" value="Marvel"/>
</dbReference>
<evidence type="ECO:0000256" key="5">
    <source>
        <dbReference type="PROSITE-ProRule" id="PRU00581"/>
    </source>
</evidence>
<dbReference type="GO" id="GO:0016020">
    <property type="term" value="C:membrane"/>
    <property type="evidence" value="ECO:0007669"/>
    <property type="project" value="UniProtKB-SubCell"/>
</dbReference>
<evidence type="ECO:0000256" key="6">
    <source>
        <dbReference type="SAM" id="MobiDB-lite"/>
    </source>
</evidence>
<dbReference type="InterPro" id="IPR053077">
    <property type="entry name" value="MARVEL_domain_protein_3"/>
</dbReference>
<dbReference type="Pfam" id="PF01284">
    <property type="entry name" value="MARVEL"/>
    <property type="match status" value="1"/>
</dbReference>
<feature type="transmembrane region" description="Helical" evidence="7">
    <location>
        <begin position="148"/>
        <end position="171"/>
    </location>
</feature>